<dbReference type="AlphaFoldDB" id="A0AAV9D5R9"/>
<reference evidence="3" key="1">
    <citation type="journal article" date="2023" name="Nat. Commun.">
        <title>Diploid and tetraploid genomes of Acorus and the evolution of monocots.</title>
        <authorList>
            <person name="Ma L."/>
            <person name="Liu K.W."/>
            <person name="Li Z."/>
            <person name="Hsiao Y.Y."/>
            <person name="Qi Y."/>
            <person name="Fu T."/>
            <person name="Tang G.D."/>
            <person name="Zhang D."/>
            <person name="Sun W.H."/>
            <person name="Liu D.K."/>
            <person name="Li Y."/>
            <person name="Chen G.Z."/>
            <person name="Liu X.D."/>
            <person name="Liao X.Y."/>
            <person name="Jiang Y.T."/>
            <person name="Yu X."/>
            <person name="Hao Y."/>
            <person name="Huang J."/>
            <person name="Zhao X.W."/>
            <person name="Ke S."/>
            <person name="Chen Y.Y."/>
            <person name="Wu W.L."/>
            <person name="Hsu J.L."/>
            <person name="Lin Y.F."/>
            <person name="Huang M.D."/>
            <person name="Li C.Y."/>
            <person name="Huang L."/>
            <person name="Wang Z.W."/>
            <person name="Zhao X."/>
            <person name="Zhong W.Y."/>
            <person name="Peng D.H."/>
            <person name="Ahmad S."/>
            <person name="Lan S."/>
            <person name="Zhang J.S."/>
            <person name="Tsai W.C."/>
            <person name="Van de Peer Y."/>
            <person name="Liu Z.J."/>
        </authorList>
    </citation>
    <scope>NUCLEOTIDE SEQUENCE</scope>
    <source>
        <strain evidence="3">CP</strain>
    </source>
</reference>
<accession>A0AAV9D5R9</accession>
<feature type="transmembrane region" description="Helical" evidence="2">
    <location>
        <begin position="186"/>
        <end position="206"/>
    </location>
</feature>
<keyword evidence="2" id="KW-1133">Transmembrane helix</keyword>
<organism evidence="3 4">
    <name type="scientific">Acorus calamus</name>
    <name type="common">Sweet flag</name>
    <dbReference type="NCBI Taxonomy" id="4465"/>
    <lineage>
        <taxon>Eukaryota</taxon>
        <taxon>Viridiplantae</taxon>
        <taxon>Streptophyta</taxon>
        <taxon>Embryophyta</taxon>
        <taxon>Tracheophyta</taxon>
        <taxon>Spermatophyta</taxon>
        <taxon>Magnoliopsida</taxon>
        <taxon>Liliopsida</taxon>
        <taxon>Acoraceae</taxon>
        <taxon>Acorus</taxon>
    </lineage>
</organism>
<gene>
    <name evidence="3" type="ORF">QJS10_CPB15g01494</name>
</gene>
<dbReference type="EMBL" id="JAUJYO010000015">
    <property type="protein sequence ID" value="KAK1296231.1"/>
    <property type="molecule type" value="Genomic_DNA"/>
</dbReference>
<evidence type="ECO:0000256" key="2">
    <source>
        <dbReference type="SAM" id="Phobius"/>
    </source>
</evidence>
<keyword evidence="2" id="KW-0472">Membrane</keyword>
<keyword evidence="4" id="KW-1185">Reference proteome</keyword>
<feature type="region of interest" description="Disordered" evidence="1">
    <location>
        <begin position="1"/>
        <end position="133"/>
    </location>
</feature>
<dbReference type="PANTHER" id="PTHR33709:SF17">
    <property type="entry name" value="UBIQUITIN-SPECIFIC PROTEASE FAMILY C19-RELATED PROTEIN"/>
    <property type="match status" value="1"/>
</dbReference>
<evidence type="ECO:0000256" key="1">
    <source>
        <dbReference type="SAM" id="MobiDB-lite"/>
    </source>
</evidence>
<keyword evidence="2" id="KW-0812">Transmembrane</keyword>
<sequence length="442" mass="46743">MAGRMPSHQLPNGLYVSGRPEQPKEKGPTMASRAVPYTGGDVKKSGDLGKMFDIDTAAGVGGGGGGSSSFKIPRSAAASSSSGSGPLKPPGSGSGPVPKKTSSGPLLPTGLITSSGPVTPTASSRRSSGQLEPKAAAYPAAVTGIARDSRVFGARVPRLIAWVCVFLVVVGVGAGVFVAVTVKNPVILEAAGGVAVVVAAVAAWNWGTGTRRRGLEGFVAKFPATELRGAQNGQFVKVMGIVTCGSIPLETSYQRIPRCVYVSTELYEYRGWSGKPANSSHRRCSWGLRHLERHVADFYISDTQTGLRAIVKAGYGAKVAVFVKPTAVGDATKENRTLSPRFLQWLSEHNLSSDDRIMRLKEGYIKEGDTVTVMGVLQRHENVLMIIPPPEPQSTGIQWTRCLLPTHIEGLILSCEEEEVDAIPVLCKQVGFAVTFNHADHA</sequence>
<name>A0AAV9D5R9_ACOCL</name>
<comment type="caution">
    <text evidence="3">The sequence shown here is derived from an EMBL/GenBank/DDBJ whole genome shotgun (WGS) entry which is preliminary data.</text>
</comment>
<dbReference type="InterPro" id="IPR040339">
    <property type="entry name" value="At1g16860-like"/>
</dbReference>
<dbReference type="Proteomes" id="UP001180020">
    <property type="component" value="Unassembled WGS sequence"/>
</dbReference>
<dbReference type="PANTHER" id="PTHR33709">
    <property type="entry name" value="OSJNBA0035M09.9 PROTEIN"/>
    <property type="match status" value="1"/>
</dbReference>
<feature type="compositionally biased region" description="Low complexity" evidence="1">
    <location>
        <begin position="95"/>
        <end position="105"/>
    </location>
</feature>
<feature type="compositionally biased region" description="Low complexity" evidence="1">
    <location>
        <begin position="75"/>
        <end position="86"/>
    </location>
</feature>
<proteinExistence type="predicted"/>
<protein>
    <submittedName>
        <fullName evidence="3">Membrane protein</fullName>
    </submittedName>
</protein>
<feature type="compositionally biased region" description="Polar residues" evidence="1">
    <location>
        <begin position="111"/>
        <end position="130"/>
    </location>
</feature>
<evidence type="ECO:0000313" key="4">
    <source>
        <dbReference type="Proteomes" id="UP001180020"/>
    </source>
</evidence>
<feature type="compositionally biased region" description="Basic and acidic residues" evidence="1">
    <location>
        <begin position="41"/>
        <end position="53"/>
    </location>
</feature>
<feature type="transmembrane region" description="Helical" evidence="2">
    <location>
        <begin position="159"/>
        <end position="180"/>
    </location>
</feature>
<reference evidence="3" key="2">
    <citation type="submission" date="2023-06" db="EMBL/GenBank/DDBJ databases">
        <authorList>
            <person name="Ma L."/>
            <person name="Liu K.-W."/>
            <person name="Li Z."/>
            <person name="Hsiao Y.-Y."/>
            <person name="Qi Y."/>
            <person name="Fu T."/>
            <person name="Tang G."/>
            <person name="Zhang D."/>
            <person name="Sun W.-H."/>
            <person name="Liu D.-K."/>
            <person name="Li Y."/>
            <person name="Chen G.-Z."/>
            <person name="Liu X.-D."/>
            <person name="Liao X.-Y."/>
            <person name="Jiang Y.-T."/>
            <person name="Yu X."/>
            <person name="Hao Y."/>
            <person name="Huang J."/>
            <person name="Zhao X.-W."/>
            <person name="Ke S."/>
            <person name="Chen Y.-Y."/>
            <person name="Wu W.-L."/>
            <person name="Hsu J.-L."/>
            <person name="Lin Y.-F."/>
            <person name="Huang M.-D."/>
            <person name="Li C.-Y."/>
            <person name="Huang L."/>
            <person name="Wang Z.-W."/>
            <person name="Zhao X."/>
            <person name="Zhong W.-Y."/>
            <person name="Peng D.-H."/>
            <person name="Ahmad S."/>
            <person name="Lan S."/>
            <person name="Zhang J.-S."/>
            <person name="Tsai W.-C."/>
            <person name="Van De Peer Y."/>
            <person name="Liu Z.-J."/>
        </authorList>
    </citation>
    <scope>NUCLEOTIDE SEQUENCE</scope>
    <source>
        <strain evidence="3">CP</strain>
        <tissue evidence="3">Leaves</tissue>
    </source>
</reference>
<evidence type="ECO:0000313" key="3">
    <source>
        <dbReference type="EMBL" id="KAK1296231.1"/>
    </source>
</evidence>